<feature type="domain" description="Glycosyltransferase 2-like" evidence="1">
    <location>
        <begin position="10"/>
        <end position="155"/>
    </location>
</feature>
<dbReference type="CDD" id="cd00761">
    <property type="entry name" value="Glyco_tranf_GTA_type"/>
    <property type="match status" value="1"/>
</dbReference>
<dbReference type="PANTHER" id="PTHR43685:SF2">
    <property type="entry name" value="GLYCOSYLTRANSFERASE 2-LIKE DOMAIN-CONTAINING PROTEIN"/>
    <property type="match status" value="1"/>
</dbReference>
<name>A0A0B1RET7_9GAMM</name>
<dbReference type="RefSeq" id="WP_039327801.1">
    <property type="nucleotide sequence ID" value="NZ_JTJJ01000010.1"/>
</dbReference>
<dbReference type="AlphaFoldDB" id="A0A0B1RET7"/>
<evidence type="ECO:0000313" key="3">
    <source>
        <dbReference type="Proteomes" id="UP000030853"/>
    </source>
</evidence>
<organism evidence="2 3">
    <name type="scientific">Pantoea rodasii</name>
    <dbReference type="NCBI Taxonomy" id="1076549"/>
    <lineage>
        <taxon>Bacteria</taxon>
        <taxon>Pseudomonadati</taxon>
        <taxon>Pseudomonadota</taxon>
        <taxon>Gammaproteobacteria</taxon>
        <taxon>Enterobacterales</taxon>
        <taxon>Erwiniaceae</taxon>
        <taxon>Pantoea</taxon>
    </lineage>
</organism>
<accession>A0A0B1RET7</accession>
<dbReference type="Gene3D" id="3.90.550.10">
    <property type="entry name" value="Spore Coat Polysaccharide Biosynthesis Protein SpsA, Chain A"/>
    <property type="match status" value="1"/>
</dbReference>
<dbReference type="InterPro" id="IPR001173">
    <property type="entry name" value="Glyco_trans_2-like"/>
</dbReference>
<dbReference type="InterPro" id="IPR050834">
    <property type="entry name" value="Glycosyltransf_2"/>
</dbReference>
<dbReference type="EMBL" id="JTJJ01000010">
    <property type="protein sequence ID" value="KHJ69732.1"/>
    <property type="molecule type" value="Genomic_DNA"/>
</dbReference>
<dbReference type="PANTHER" id="PTHR43685">
    <property type="entry name" value="GLYCOSYLTRANSFERASE"/>
    <property type="match status" value="1"/>
</dbReference>
<sequence>MTNHVGTVGIVMPMYNARKTVLRAVESIVKQTYSDWHLYLVNDQSTDDSLAFVREHCTDARITILNNEVNLGAAETRNVGLRAAKEEIIAFLDSDDEWHADKLAEQTAAIAAGDDFVITHYHYKTKTADHDILYSKPYLQQENFVKKQYRVCFSSVCFRRPPQGIFFQRKGHEDFLFLYELFLRYKQARVIQKTLVNYYELGDSLSRNKNKAAKWHLELLRIIYKNNPLKIYYYYGWYMVNGVLFTLKHR</sequence>
<dbReference type="Pfam" id="PF00535">
    <property type="entry name" value="Glycos_transf_2"/>
    <property type="match status" value="1"/>
</dbReference>
<protein>
    <submittedName>
        <fullName evidence="2">WcaA</fullName>
    </submittedName>
</protein>
<reference evidence="2 3" key="1">
    <citation type="submission" date="2014-11" db="EMBL/GenBank/DDBJ databases">
        <title>Genome sequencing of Pantoea rodasii ND03.</title>
        <authorList>
            <person name="Muhamad Yunos N.Y."/>
            <person name="Chan K.-G."/>
        </authorList>
    </citation>
    <scope>NUCLEOTIDE SEQUENCE [LARGE SCALE GENOMIC DNA]</scope>
    <source>
        <strain evidence="2 3">ND03</strain>
    </source>
</reference>
<dbReference type="SUPFAM" id="SSF53448">
    <property type="entry name" value="Nucleotide-diphospho-sugar transferases"/>
    <property type="match status" value="1"/>
</dbReference>
<comment type="caution">
    <text evidence="2">The sequence shown here is derived from an EMBL/GenBank/DDBJ whole genome shotgun (WGS) entry which is preliminary data.</text>
</comment>
<evidence type="ECO:0000259" key="1">
    <source>
        <dbReference type="Pfam" id="PF00535"/>
    </source>
</evidence>
<gene>
    <name evidence="2" type="ORF">QU24_01840</name>
</gene>
<proteinExistence type="predicted"/>
<dbReference type="Proteomes" id="UP000030853">
    <property type="component" value="Unassembled WGS sequence"/>
</dbReference>
<evidence type="ECO:0000313" key="2">
    <source>
        <dbReference type="EMBL" id="KHJ69732.1"/>
    </source>
</evidence>
<dbReference type="InterPro" id="IPR029044">
    <property type="entry name" value="Nucleotide-diphossugar_trans"/>
</dbReference>